<proteinExistence type="predicted"/>
<evidence type="ECO:0000313" key="2">
    <source>
        <dbReference type="Proteomes" id="UP000216438"/>
    </source>
</evidence>
<dbReference type="GO" id="GO:0005524">
    <property type="term" value="F:ATP binding"/>
    <property type="evidence" value="ECO:0007669"/>
    <property type="project" value="UniProtKB-KW"/>
</dbReference>
<evidence type="ECO:0000313" key="1">
    <source>
        <dbReference type="EMBL" id="ASX25974.1"/>
    </source>
</evidence>
<dbReference type="AlphaFoldDB" id="A0A249DWR9"/>
<reference evidence="2" key="1">
    <citation type="submission" date="2016-06" db="EMBL/GenBank/DDBJ databases">
        <authorList>
            <person name="Chen W."/>
            <person name="Hasegawa D.K."/>
        </authorList>
    </citation>
    <scope>NUCLEOTIDE SEQUENCE [LARGE SCALE GENOMIC DNA]</scope>
    <source>
        <strain evidence="2">MEAM1</strain>
    </source>
</reference>
<accession>A0A249DWR9</accession>
<dbReference type="InterPro" id="IPR027417">
    <property type="entry name" value="P-loop_NTPase"/>
</dbReference>
<dbReference type="SUPFAM" id="SSF52540">
    <property type="entry name" value="P-loop containing nucleoside triphosphate hydrolases"/>
    <property type="match status" value="1"/>
</dbReference>
<name>A0A249DWR9_9ENTR</name>
<dbReference type="Proteomes" id="UP000216438">
    <property type="component" value="Chromosome"/>
</dbReference>
<keyword evidence="1" id="KW-0067">ATP-binding</keyword>
<keyword evidence="1" id="KW-0547">Nucleotide-binding</keyword>
<protein>
    <submittedName>
        <fullName evidence="1">ATP-binding protein</fullName>
    </submittedName>
</protein>
<gene>
    <name evidence="1" type="ORF">BA171_02225</name>
</gene>
<organism evidence="1 2">
    <name type="scientific">Candidatus Hamiltonella defensa</name>
    <name type="common">Bemisia tabaci</name>
    <dbReference type="NCBI Taxonomy" id="672795"/>
    <lineage>
        <taxon>Bacteria</taxon>
        <taxon>Pseudomonadati</taxon>
        <taxon>Pseudomonadota</taxon>
        <taxon>Gammaproteobacteria</taxon>
        <taxon>Enterobacterales</taxon>
        <taxon>Enterobacteriaceae</taxon>
        <taxon>aphid secondary symbionts</taxon>
        <taxon>Candidatus Williamhamiltonella</taxon>
    </lineage>
</organism>
<reference evidence="1 2" key="2">
    <citation type="submission" date="2017-09" db="EMBL/GenBank/DDBJ databases">
        <title>The genome of whitefly Bemisia tabaci, a global crop pest, provides novel insights into virus transmission, host adaptation and insecticide resistance.</title>
        <authorList>
            <person name="Kaur N."/>
            <person name="Kliot A."/>
            <person name="Pinheiro P.V."/>
            <person name="Luan J."/>
            <person name="Zheng Y."/>
            <person name="Liu W."/>
            <person name="Sun H."/>
            <person name="Yang X."/>
            <person name="Xu Y."/>
            <person name="Luo Y."/>
            <person name="Kruse A."/>
            <person name="Fisher T.W."/>
            <person name="Nelson D.R."/>
            <person name="Elimelech M."/>
            <person name="MacCoss M."/>
            <person name="Johnson R."/>
            <person name="Cohen E."/>
            <person name="Hunter W.B."/>
            <person name="Brown J.K."/>
            <person name="Jander G."/>
            <person name="Cilia M."/>
            <person name="Douglas A.E."/>
            <person name="Ghanim M."/>
            <person name="Simmons A.M."/>
            <person name="Wintermantel W.M."/>
            <person name="Ling K.-S."/>
            <person name="Fei Z."/>
        </authorList>
    </citation>
    <scope>NUCLEOTIDE SEQUENCE [LARGE SCALE GENOMIC DNA]</scope>
    <source>
        <strain evidence="1 2">MEAM1</strain>
    </source>
</reference>
<sequence length="227" mass="25611">MGTVSLILGESGTGKTASLRHLNPKTCLLIQSIQKPLPFPAKDWRPWAAKDPHSSIYVSDLWQPVKMALSRAYDYGKRIAVVDDFQYIMANEFMRRGEEKSYEKFTEIAHHTWDILHHTIHHTPPDLRVYFLSHSEDTASGKIKMKTVGKLLDEKITLEGMFTTVLRTCVKDGRYLLSTQNNGCDTVKSPMGLFDSAEIDNDLSFVDAALCDYYQLTPSQHTTGALA</sequence>
<dbReference type="RefSeq" id="WP_095591344.1">
    <property type="nucleotide sequence ID" value="NZ_CP016303.1"/>
</dbReference>
<dbReference type="EMBL" id="CP016303">
    <property type="protein sequence ID" value="ASX25974.1"/>
    <property type="molecule type" value="Genomic_DNA"/>
</dbReference>